<evidence type="ECO:0000313" key="1">
    <source>
        <dbReference type="EMBL" id="NKI33410.1"/>
    </source>
</evidence>
<gene>
    <name evidence="1" type="ORF">HCU67_15755</name>
</gene>
<dbReference type="RefSeq" id="WP_168553631.1">
    <property type="nucleotide sequence ID" value="NZ_JAAWWL010000003.1"/>
</dbReference>
<comment type="caution">
    <text evidence="1">The sequence shown here is derived from an EMBL/GenBank/DDBJ whole genome shotgun (WGS) entry which is preliminary data.</text>
</comment>
<dbReference type="EMBL" id="JAAWWL010000003">
    <property type="protein sequence ID" value="NKI33410.1"/>
    <property type="molecule type" value="Genomic_DNA"/>
</dbReference>
<organism evidence="1 2">
    <name type="scientific">Croceivirga thetidis</name>
    <dbReference type="NCBI Taxonomy" id="2721623"/>
    <lineage>
        <taxon>Bacteria</taxon>
        <taxon>Pseudomonadati</taxon>
        <taxon>Bacteroidota</taxon>
        <taxon>Flavobacteriia</taxon>
        <taxon>Flavobacteriales</taxon>
        <taxon>Flavobacteriaceae</taxon>
        <taxon>Croceivirga</taxon>
    </lineage>
</organism>
<accession>A0ABX1GTX9</accession>
<evidence type="ECO:0000313" key="2">
    <source>
        <dbReference type="Proteomes" id="UP000718451"/>
    </source>
</evidence>
<reference evidence="1 2" key="1">
    <citation type="submission" date="2020-04" db="EMBL/GenBank/DDBJ databases">
        <authorList>
            <person name="Yoon J."/>
        </authorList>
    </citation>
    <scope>NUCLEOTIDE SEQUENCE [LARGE SCALE GENOMIC DNA]</scope>
    <source>
        <strain evidence="1 2">DJ-13</strain>
    </source>
</reference>
<dbReference type="Proteomes" id="UP000718451">
    <property type="component" value="Unassembled WGS sequence"/>
</dbReference>
<name>A0ABX1GTX9_9FLAO</name>
<dbReference type="Pfam" id="PF11013">
    <property type="entry name" value="DUF2851"/>
    <property type="match status" value="1"/>
</dbReference>
<proteinExistence type="predicted"/>
<dbReference type="InterPro" id="IPR021272">
    <property type="entry name" value="DUF2851"/>
</dbReference>
<sequence>MREEFLHFVWKNKKFKTKDLYTVSGDIISIVSLGQINYLAGPDFFNAKIEIAGQLWAGNVEIHLKSSDWYAHNHENDTNYNNVILHVVWEDDANVFRPDNTTIPCLELKDIVPLDLLDNHASLMKSKKFINCEKDFTSIDNFTREHWLERLFVERLEQKSKLIFELLKASKNDWEKVLFCVLMKNFGLNINGPLFFDVAKTIDFTVFRKVKYDVIKSESLLFGMSNLLNGEAEDSYHKNLQEEFAFLSKKFRLQNNSLQKPNFYGLRPNNFPTIRLSQLANVYKKSENLFLKVIETNELNEIKSIFEAAASYYWDTHFVFGKNSRKSRKKLTSTFIELLIVNTILPIKFSYAKNIGESVPEHIINIARSLKPETNSIISKLENIGSKSMSAFDTQSKIQLFNSYCKENKCLKCSIGNKLLLDNS</sequence>
<protein>
    <submittedName>
        <fullName evidence="1">DUF2851 family protein</fullName>
    </submittedName>
</protein>
<keyword evidence="2" id="KW-1185">Reference proteome</keyword>